<evidence type="ECO:0000313" key="8">
    <source>
        <dbReference type="Proteomes" id="UP000094801"/>
    </source>
</evidence>
<dbReference type="GO" id="GO:0050660">
    <property type="term" value="F:flavin adenine dinucleotide binding"/>
    <property type="evidence" value="ECO:0007669"/>
    <property type="project" value="InterPro"/>
</dbReference>
<dbReference type="Proteomes" id="UP000094801">
    <property type="component" value="Unassembled WGS sequence"/>
</dbReference>
<evidence type="ECO:0000256" key="1">
    <source>
        <dbReference type="ARBA" id="ARBA00001974"/>
    </source>
</evidence>
<dbReference type="PANTHER" id="PTHR10961">
    <property type="entry name" value="PEROXISOMAL SARCOSINE OXIDASE"/>
    <property type="match status" value="1"/>
</dbReference>
<name>A0A1E4T1J2_9ASCO</name>
<keyword evidence="3" id="KW-0285">Flavoprotein</keyword>
<evidence type="ECO:0000313" key="7">
    <source>
        <dbReference type="EMBL" id="ODV85604.1"/>
    </source>
</evidence>
<dbReference type="Pfam" id="PF01266">
    <property type="entry name" value="DAO"/>
    <property type="match status" value="1"/>
</dbReference>
<dbReference type="InterPro" id="IPR036188">
    <property type="entry name" value="FAD/NAD-bd_sf"/>
</dbReference>
<evidence type="ECO:0000256" key="4">
    <source>
        <dbReference type="ARBA" id="ARBA00022827"/>
    </source>
</evidence>
<dbReference type="STRING" id="983967.A0A1E4T1J2"/>
<keyword evidence="4" id="KW-0274">FAD</keyword>
<dbReference type="Gene3D" id="3.50.50.60">
    <property type="entry name" value="FAD/NAD(P)-binding domain"/>
    <property type="match status" value="1"/>
</dbReference>
<evidence type="ECO:0000256" key="5">
    <source>
        <dbReference type="ARBA" id="ARBA00023002"/>
    </source>
</evidence>
<evidence type="ECO:0000256" key="3">
    <source>
        <dbReference type="ARBA" id="ARBA00022630"/>
    </source>
</evidence>
<accession>A0A1E4T1J2</accession>
<reference evidence="8" key="1">
    <citation type="submission" date="2016-04" db="EMBL/GenBank/DDBJ databases">
        <title>Comparative genomics of biotechnologically important yeasts.</title>
        <authorList>
            <consortium name="DOE Joint Genome Institute"/>
            <person name="Riley R."/>
            <person name="Haridas S."/>
            <person name="Wolfe K.H."/>
            <person name="Lopes M.R."/>
            <person name="Hittinger C.T."/>
            <person name="Goker M."/>
            <person name="Salamov A."/>
            <person name="Wisecaver J."/>
            <person name="Long T.M."/>
            <person name="Aerts A.L."/>
            <person name="Barry K."/>
            <person name="Choi C."/>
            <person name="Clum A."/>
            <person name="Coughlan A.Y."/>
            <person name="Deshpande S."/>
            <person name="Douglass A.P."/>
            <person name="Hanson S.J."/>
            <person name="Klenk H.-P."/>
            <person name="Labutti K."/>
            <person name="Lapidus A."/>
            <person name="Lindquist E."/>
            <person name="Lipzen A."/>
            <person name="Meier-Kolthoff J.P."/>
            <person name="Ohm R.A."/>
            <person name="Otillar R.P."/>
            <person name="Pangilinan J."/>
            <person name="Peng Y."/>
            <person name="Rokas A."/>
            <person name="Rosa C.A."/>
            <person name="Scheuner C."/>
            <person name="Sibirny A.A."/>
            <person name="Slot J.C."/>
            <person name="Stielow J.B."/>
            <person name="Sun H."/>
            <person name="Kurtzman C.P."/>
            <person name="Blackwell M."/>
            <person name="Grigoriev I.V."/>
            <person name="Jeffries T.W."/>
        </authorList>
    </citation>
    <scope>NUCLEOTIDE SEQUENCE [LARGE SCALE GENOMIC DNA]</scope>
    <source>
        <strain evidence="8">NRRL YB-2248</strain>
    </source>
</reference>
<evidence type="ECO:0000256" key="2">
    <source>
        <dbReference type="ARBA" id="ARBA00010989"/>
    </source>
</evidence>
<proteinExistence type="inferred from homology"/>
<dbReference type="GO" id="GO:0008115">
    <property type="term" value="F:sarcosine oxidase activity"/>
    <property type="evidence" value="ECO:0007669"/>
    <property type="project" value="TreeGrafter"/>
</dbReference>
<dbReference type="InterPro" id="IPR006076">
    <property type="entry name" value="FAD-dep_OxRdtase"/>
</dbReference>
<dbReference type="OrthoDB" id="2219495at2759"/>
<dbReference type="InterPro" id="IPR045170">
    <property type="entry name" value="MTOX"/>
</dbReference>
<keyword evidence="5" id="KW-0560">Oxidoreductase</keyword>
<keyword evidence="8" id="KW-1185">Reference proteome</keyword>
<protein>
    <recommendedName>
        <fullName evidence="6">FAD dependent oxidoreductase domain-containing protein</fullName>
    </recommendedName>
</protein>
<gene>
    <name evidence="7" type="ORF">CANARDRAFT_28367</name>
</gene>
<organism evidence="7 8">
    <name type="scientific">[Candida] arabinofermentans NRRL YB-2248</name>
    <dbReference type="NCBI Taxonomy" id="983967"/>
    <lineage>
        <taxon>Eukaryota</taxon>
        <taxon>Fungi</taxon>
        <taxon>Dikarya</taxon>
        <taxon>Ascomycota</taxon>
        <taxon>Saccharomycotina</taxon>
        <taxon>Pichiomycetes</taxon>
        <taxon>Pichiales</taxon>
        <taxon>Pichiaceae</taxon>
        <taxon>Ogataea</taxon>
        <taxon>Ogataea/Candida clade</taxon>
    </lineage>
</organism>
<feature type="domain" description="FAD dependent oxidoreductase" evidence="6">
    <location>
        <begin position="8"/>
        <end position="433"/>
    </location>
</feature>
<dbReference type="AlphaFoldDB" id="A0A1E4T1J2"/>
<comment type="similarity">
    <text evidence="2">Belongs to the MSOX/MTOX family.</text>
</comment>
<evidence type="ECO:0000259" key="6">
    <source>
        <dbReference type="Pfam" id="PF01266"/>
    </source>
</evidence>
<dbReference type="Gene3D" id="3.30.9.10">
    <property type="entry name" value="D-Amino Acid Oxidase, subunit A, domain 2"/>
    <property type="match status" value="1"/>
</dbReference>
<dbReference type="PANTHER" id="PTHR10961:SF15">
    <property type="entry name" value="FAD DEPENDENT OXIDOREDUCTASE DOMAIN-CONTAINING PROTEIN"/>
    <property type="match status" value="1"/>
</dbReference>
<dbReference type="EMBL" id="KV453852">
    <property type="protein sequence ID" value="ODV85604.1"/>
    <property type="molecule type" value="Genomic_DNA"/>
</dbReference>
<sequence>MSIKKDSKIIIVGAGVFGLSNALHLAQNGYTDITVFDRLDMNSNHYTLLEGADTASADLNKVFRAQYAEKKHYQDLAFKAFEIWQKWDRDIGLLPPDEAKNYTDLRILDLCGMLRLDDQIGWEELASRDNYAKEGLSALRFDINNEADVKRANASGFASKMNWARNLKATTLPQLEGALDSTSGVLYASRACQYANYLCRTMGVKFVLGGKKGTFKHFIYNDTAQTEVGGIVTEDGKRHVADLVVINCGPWSTSLVPELDGINEGTGGNIIVFKIPEDRKDLRIKYNSKNFPMIGWKTGHSREHEQMAGMFMFPISEPEGYMKMIIRQTKYTNPVKLDNGRVVSIPKTVNSNPPFKYLTRHIVDQVKDWLTIFFPDLVEANLKFESKILWYTDTINNDYLYDYVPNKKGLFVACGGSGHAFKMLPVLGQFLVDKIEGRQNFYTDLFKWRYSKDFEKDPNGLREGLSSARAYDKQVLSVPEDYKITKDLLKSHL</sequence>
<comment type="cofactor">
    <cofactor evidence="1">
        <name>FAD</name>
        <dbReference type="ChEBI" id="CHEBI:57692"/>
    </cofactor>
</comment>
<dbReference type="SUPFAM" id="SSF51905">
    <property type="entry name" value="FAD/NAD(P)-binding domain"/>
    <property type="match status" value="1"/>
</dbReference>